<feature type="signal peptide" evidence="22">
    <location>
        <begin position="1"/>
        <end position="27"/>
    </location>
</feature>
<feature type="disulfide bond" evidence="16">
    <location>
        <begin position="81"/>
        <end position="99"/>
    </location>
</feature>
<evidence type="ECO:0000256" key="16">
    <source>
        <dbReference type="PIRSR" id="PIRSR001155-2"/>
    </source>
</evidence>
<dbReference type="SMART" id="SM00032">
    <property type="entry name" value="CCP"/>
    <property type="match status" value="2"/>
</dbReference>
<evidence type="ECO:0000259" key="23">
    <source>
        <dbReference type="PROSITE" id="PS01180"/>
    </source>
</evidence>
<dbReference type="Gene3D" id="2.10.25.10">
    <property type="entry name" value="Laminin"/>
    <property type="match status" value="1"/>
</dbReference>
<dbReference type="GO" id="GO:0005615">
    <property type="term" value="C:extracellular space"/>
    <property type="evidence" value="ECO:0007669"/>
    <property type="project" value="TreeGrafter"/>
</dbReference>
<feature type="active site" description="Charge relay system" evidence="15">
    <location>
        <position position="490"/>
    </location>
</feature>
<feature type="binding site" evidence="18">
    <location>
        <position position="147"/>
    </location>
    <ligand>
        <name>Ca(2+)</name>
        <dbReference type="ChEBI" id="CHEBI:29108"/>
        <label>2</label>
    </ligand>
</feature>
<evidence type="ECO:0000256" key="5">
    <source>
        <dbReference type="ARBA" id="ARBA00022659"/>
    </source>
</evidence>
<dbReference type="SMART" id="SM00179">
    <property type="entry name" value="EGF_CA"/>
    <property type="match status" value="1"/>
</dbReference>
<dbReference type="SUPFAM" id="SSF57535">
    <property type="entry name" value="Complement control module/SCR domain"/>
    <property type="match status" value="1"/>
</dbReference>
<evidence type="ECO:0000256" key="3">
    <source>
        <dbReference type="ARBA" id="ARBA00022536"/>
    </source>
</evidence>
<dbReference type="GO" id="GO:0006956">
    <property type="term" value="P:complement activation"/>
    <property type="evidence" value="ECO:0007669"/>
    <property type="project" value="InterPro"/>
</dbReference>
<dbReference type="PROSITE" id="PS50923">
    <property type="entry name" value="SUSHI"/>
    <property type="match status" value="2"/>
</dbReference>
<feature type="domain" description="Sushi" evidence="25">
    <location>
        <begin position="364"/>
        <end position="424"/>
    </location>
</feature>
<feature type="binding site" evidence="18">
    <location>
        <position position="150"/>
    </location>
    <ligand>
        <name>Ca(2+)</name>
        <dbReference type="ChEBI" id="CHEBI:29108"/>
        <label>2</label>
    </ligand>
</feature>
<feature type="domain" description="CUB" evidence="23">
    <location>
        <begin position="26"/>
        <end position="146"/>
    </location>
</feature>
<dbReference type="GO" id="GO:0045087">
    <property type="term" value="P:innate immune response"/>
    <property type="evidence" value="ECO:0007669"/>
    <property type="project" value="UniProtKB-KW"/>
</dbReference>
<evidence type="ECO:0000256" key="10">
    <source>
        <dbReference type="ARBA" id="ARBA00022825"/>
    </source>
</evidence>
<dbReference type="InterPro" id="IPR035914">
    <property type="entry name" value="Sperma_CUB_dom_sf"/>
</dbReference>
<feature type="disulfide bond" evidence="16">
    <location>
        <begin position="158"/>
        <end position="171"/>
    </location>
</feature>
<feature type="disulfide bond" evidence="16 20">
    <location>
        <begin position="366"/>
        <end position="409"/>
    </location>
</feature>
<dbReference type="FunFam" id="2.40.10.10:FF:000120">
    <property type="entry name" value="Putative serine protease"/>
    <property type="match status" value="1"/>
</dbReference>
<feature type="disulfide bond" description="Interchain (between heavy and light chains)" evidence="16">
    <location>
        <begin position="426"/>
        <end position="570"/>
    </location>
</feature>
<feature type="chain" id="PRO_5037961980" evidence="22">
    <location>
        <begin position="28"/>
        <end position="713"/>
    </location>
</feature>
<evidence type="ECO:0000256" key="12">
    <source>
        <dbReference type="ARBA" id="ARBA00022859"/>
    </source>
</evidence>
<dbReference type="OMA" id="QHWVAQG"/>
<dbReference type="CDD" id="cd00041">
    <property type="entry name" value="CUB"/>
    <property type="match status" value="2"/>
</dbReference>
<evidence type="ECO:0000256" key="9">
    <source>
        <dbReference type="ARBA" id="ARBA00022801"/>
    </source>
</evidence>
<evidence type="ECO:0000256" key="14">
    <source>
        <dbReference type="ARBA" id="ARBA00023278"/>
    </source>
</evidence>
<keyword evidence="11 18" id="KW-0106">Calcium</keyword>
<protein>
    <submittedName>
        <fullName evidence="26">Uncharacterized protein</fullName>
    </submittedName>
</protein>
<keyword evidence="27" id="KW-1185">Reference proteome</keyword>
<feature type="disulfide bond" evidence="16 20">
    <location>
        <begin position="334"/>
        <end position="361"/>
    </location>
</feature>
<feature type="binding site" evidence="18">
    <location>
        <position position="291"/>
    </location>
    <ligand>
        <name>Ca(2+)</name>
        <dbReference type="ChEBI" id="CHEBI:29108"/>
        <label>3</label>
    </ligand>
</feature>
<feature type="disulfide bond" evidence="16">
    <location>
        <begin position="246"/>
        <end position="264"/>
    </location>
</feature>
<keyword evidence="8" id="KW-0677">Repeat</keyword>
<evidence type="ECO:0000256" key="22">
    <source>
        <dbReference type="SAM" id="SignalP"/>
    </source>
</evidence>
<dbReference type="InterPro" id="IPR018097">
    <property type="entry name" value="EGF_Ca-bd_CS"/>
</dbReference>
<dbReference type="Pfam" id="PF00431">
    <property type="entry name" value="CUB"/>
    <property type="match status" value="2"/>
</dbReference>
<dbReference type="PROSITE" id="PS00135">
    <property type="entry name" value="TRYPSIN_SER"/>
    <property type="match status" value="1"/>
</dbReference>
<dbReference type="FunFam" id="2.60.120.290:FF:000005">
    <property type="entry name" value="Procollagen C-endopeptidase enhancer 1"/>
    <property type="match status" value="1"/>
</dbReference>
<organism evidence="26 27">
    <name type="scientific">Patiria miniata</name>
    <name type="common">Bat star</name>
    <name type="synonym">Asterina miniata</name>
    <dbReference type="NCBI Taxonomy" id="46514"/>
    <lineage>
        <taxon>Eukaryota</taxon>
        <taxon>Metazoa</taxon>
        <taxon>Echinodermata</taxon>
        <taxon>Eleutherozoa</taxon>
        <taxon>Asterozoa</taxon>
        <taxon>Asteroidea</taxon>
        <taxon>Valvatacea</taxon>
        <taxon>Valvatida</taxon>
        <taxon>Asterinidae</taxon>
        <taxon>Patiria</taxon>
    </lineage>
</organism>
<feature type="binding site" evidence="18">
    <location>
        <position position="129"/>
    </location>
    <ligand>
        <name>Ca(2+)</name>
        <dbReference type="ChEBI" id="CHEBI:29108"/>
        <label>1</label>
    </ligand>
</feature>
<dbReference type="PRINTS" id="PR00722">
    <property type="entry name" value="CHYMOTRYPSIN"/>
</dbReference>
<dbReference type="CDD" id="cd00033">
    <property type="entry name" value="CCP"/>
    <property type="match status" value="2"/>
</dbReference>
<dbReference type="FunFam" id="2.60.120.290:FF:000012">
    <property type="entry name" value="mannan-binding lectin serine protease 1 isoform X1"/>
    <property type="match status" value="1"/>
</dbReference>
<feature type="binding site" evidence="18">
    <location>
        <position position="164"/>
    </location>
    <ligand>
        <name>Ca(2+)</name>
        <dbReference type="ChEBI" id="CHEBI:29108"/>
        <label>2</label>
    </ligand>
</feature>
<feature type="binding site" evidence="18">
    <location>
        <position position="131"/>
    </location>
    <ligand>
        <name>Ca(2+)</name>
        <dbReference type="ChEBI" id="CHEBI:29108"/>
        <label>1</label>
    </ligand>
</feature>
<dbReference type="InterPro" id="IPR033116">
    <property type="entry name" value="TRYPSIN_SER"/>
</dbReference>
<comment type="caution">
    <text evidence="20">Lacks conserved residue(s) required for the propagation of feature annotation.</text>
</comment>
<feature type="binding site" evidence="18">
    <location>
        <position position="249"/>
    </location>
    <ligand>
        <name>Ca(2+)</name>
        <dbReference type="ChEBI" id="CHEBI:29108"/>
        <label>3</label>
    </ligand>
</feature>
<feature type="active site" description="Charge relay system" evidence="15">
    <location>
        <position position="660"/>
    </location>
</feature>
<keyword evidence="2" id="KW-0964">Secreted</keyword>
<feature type="binding site" evidence="18">
    <location>
        <position position="76"/>
    </location>
    <ligand>
        <name>Ca(2+)</name>
        <dbReference type="ChEBI" id="CHEBI:29108"/>
        <label>1</label>
    </ligand>
</feature>
<evidence type="ECO:0000313" key="27">
    <source>
        <dbReference type="Proteomes" id="UP000887568"/>
    </source>
</evidence>
<feature type="disulfide bond" evidence="16">
    <location>
        <begin position="656"/>
        <end position="686"/>
    </location>
</feature>
<keyword evidence="13 16" id="KW-1015">Disulfide bond</keyword>
<evidence type="ECO:0000256" key="7">
    <source>
        <dbReference type="ARBA" id="ARBA00022729"/>
    </source>
</evidence>
<dbReference type="SUPFAM" id="SSF49854">
    <property type="entry name" value="Spermadhesin, CUB domain"/>
    <property type="match status" value="2"/>
</dbReference>
<keyword evidence="14 17" id="KW-0379">Hydroxylation</keyword>
<keyword evidence="3" id="KW-0245">EGF-like domain</keyword>
<dbReference type="Pfam" id="PF14670">
    <property type="entry name" value="FXa_inhibition"/>
    <property type="match status" value="1"/>
</dbReference>
<feature type="binding site" evidence="18">
    <location>
        <position position="84"/>
    </location>
    <ligand>
        <name>Ca(2+)</name>
        <dbReference type="ChEBI" id="CHEBI:29108"/>
        <label>1</label>
    </ligand>
</feature>
<keyword evidence="4" id="KW-0399">Innate immunity</keyword>
<dbReference type="PROSITE" id="PS50240">
    <property type="entry name" value="TRYPSIN_DOM"/>
    <property type="match status" value="1"/>
</dbReference>
<dbReference type="PANTHER" id="PTHR24255:SF38">
    <property type="entry name" value="MANNAN-BINDING LECTIN SERINE PROTEASE 1-LIKE"/>
    <property type="match status" value="1"/>
</dbReference>
<dbReference type="PROSITE" id="PS01180">
    <property type="entry name" value="CUB"/>
    <property type="match status" value="2"/>
</dbReference>
<dbReference type="Gene3D" id="2.60.120.290">
    <property type="entry name" value="Spermadhesin, CUB domain"/>
    <property type="match status" value="2"/>
</dbReference>
<feature type="binding site" evidence="18">
    <location>
        <position position="289"/>
    </location>
    <ligand>
        <name>Ca(2+)</name>
        <dbReference type="ChEBI" id="CHEBI:29108"/>
        <label>3</label>
    </ligand>
</feature>
<dbReference type="SMART" id="SM00042">
    <property type="entry name" value="CUB"/>
    <property type="match status" value="2"/>
</dbReference>
<dbReference type="GO" id="GO:0006508">
    <property type="term" value="P:proteolysis"/>
    <property type="evidence" value="ECO:0007669"/>
    <property type="project" value="UniProtKB-KW"/>
</dbReference>
<dbReference type="Gene3D" id="2.40.10.10">
    <property type="entry name" value="Trypsin-like serine proteases"/>
    <property type="match status" value="1"/>
</dbReference>
<evidence type="ECO:0000256" key="17">
    <source>
        <dbReference type="PIRSR" id="PIRSR001155-3"/>
    </source>
</evidence>
<feature type="binding site" evidence="18">
    <location>
        <position position="168"/>
    </location>
    <ligand>
        <name>Ca(2+)</name>
        <dbReference type="ChEBI" id="CHEBI:29108"/>
        <label>2</label>
    </ligand>
</feature>
<dbReference type="InterPro" id="IPR001881">
    <property type="entry name" value="EGF-like_Ca-bd_dom"/>
</dbReference>
<feature type="disulfide bond" evidence="16">
    <location>
        <begin position="151"/>
        <end position="162"/>
    </location>
</feature>
<dbReference type="InterPro" id="IPR001314">
    <property type="entry name" value="Peptidase_S1A"/>
</dbReference>
<evidence type="ECO:0000256" key="19">
    <source>
        <dbReference type="PROSITE-ProRule" id="PRU00059"/>
    </source>
</evidence>
<dbReference type="GO" id="GO:0005509">
    <property type="term" value="F:calcium ion binding"/>
    <property type="evidence" value="ECO:0007669"/>
    <property type="project" value="InterPro"/>
</dbReference>
<dbReference type="SMART" id="SM00020">
    <property type="entry name" value="Tryp_SPc"/>
    <property type="match status" value="1"/>
</dbReference>
<comment type="PTM">
    <text evidence="17">The iron and 2-oxoglutarate dependent 3-hydroxylation of aspartate and asparagine is (R) stereospecific within EGF domains.</text>
</comment>
<accession>A0A914ADI9</accession>
<evidence type="ECO:0000256" key="21">
    <source>
        <dbReference type="RuleBase" id="RU363034"/>
    </source>
</evidence>
<feature type="active site" description="Charge relay system" evidence="15">
    <location>
        <position position="550"/>
    </location>
</feature>
<keyword evidence="9 21" id="KW-0378">Hydrolase</keyword>
<dbReference type="OrthoDB" id="9985152at2759"/>
<dbReference type="InterPro" id="IPR000436">
    <property type="entry name" value="Sushi_SCR_CCP_dom"/>
</dbReference>
<keyword evidence="12" id="KW-0391">Immunity</keyword>
<feature type="disulfide bond" evidence="16">
    <location>
        <begin position="173"/>
        <end position="186"/>
    </location>
</feature>
<feature type="domain" description="Sushi" evidence="25">
    <location>
        <begin position="306"/>
        <end position="363"/>
    </location>
</feature>
<feature type="binding site" evidence="18">
    <location>
        <position position="239"/>
    </location>
    <ligand>
        <name>Ca(2+)</name>
        <dbReference type="ChEBI" id="CHEBI:29108"/>
        <label>3</label>
    </ligand>
</feature>
<evidence type="ECO:0000259" key="24">
    <source>
        <dbReference type="PROSITE" id="PS50240"/>
    </source>
</evidence>
<dbReference type="GeneID" id="119732516"/>
<dbReference type="Gene3D" id="2.10.70.10">
    <property type="entry name" value="Complement Module, domain 1"/>
    <property type="match status" value="2"/>
</dbReference>
<feature type="disulfide bond" evidence="16">
    <location>
        <begin position="630"/>
        <end position="645"/>
    </location>
</feature>
<dbReference type="InterPro" id="IPR018114">
    <property type="entry name" value="TRYPSIN_HIS"/>
</dbReference>
<dbReference type="PANTHER" id="PTHR24255">
    <property type="entry name" value="COMPLEMENT COMPONENT 1, S SUBCOMPONENT-RELATED"/>
    <property type="match status" value="1"/>
</dbReference>
<dbReference type="SUPFAM" id="SSF50494">
    <property type="entry name" value="Trypsin-like serine proteases"/>
    <property type="match status" value="1"/>
</dbReference>
<keyword evidence="6 21" id="KW-0645">Protease</keyword>
<dbReference type="RefSeq" id="XP_038062000.1">
    <property type="nucleotide sequence ID" value="XM_038206072.1"/>
</dbReference>
<feature type="modified residue" description="(3R)-3-hydroxyasparagine" evidence="17">
    <location>
        <position position="164"/>
    </location>
</feature>
<dbReference type="PROSITE" id="PS01187">
    <property type="entry name" value="EGF_CA"/>
    <property type="match status" value="1"/>
</dbReference>
<evidence type="ECO:0000256" key="20">
    <source>
        <dbReference type="PROSITE-ProRule" id="PRU00302"/>
    </source>
</evidence>
<dbReference type="InterPro" id="IPR000859">
    <property type="entry name" value="CUB_dom"/>
</dbReference>
<evidence type="ECO:0000256" key="18">
    <source>
        <dbReference type="PIRSR" id="PIRSR001155-4"/>
    </source>
</evidence>
<dbReference type="InterPro" id="IPR024175">
    <property type="entry name" value="Pept_S1A_C1r/C1S/mannan-bd"/>
</dbReference>
<dbReference type="EnsemblMetazoa" id="XM_038206072.1">
    <property type="protein sequence ID" value="XP_038062000.1"/>
    <property type="gene ID" value="LOC119732516"/>
</dbReference>
<dbReference type="CDD" id="cd00054">
    <property type="entry name" value="EGF_CA"/>
    <property type="match status" value="1"/>
</dbReference>
<feature type="disulfide bond" evidence="16">
    <location>
        <begin position="308"/>
        <end position="348"/>
    </location>
</feature>
<feature type="disulfide bond" evidence="16 20">
    <location>
        <begin position="395"/>
        <end position="422"/>
    </location>
</feature>
<dbReference type="InterPro" id="IPR001254">
    <property type="entry name" value="Trypsin_dom"/>
</dbReference>
<dbReference type="InterPro" id="IPR035976">
    <property type="entry name" value="Sushi/SCR/CCP_sf"/>
</dbReference>
<dbReference type="Proteomes" id="UP000887568">
    <property type="component" value="Unplaced"/>
</dbReference>
<proteinExistence type="predicted"/>
<dbReference type="Pfam" id="PF00089">
    <property type="entry name" value="Trypsin"/>
    <property type="match status" value="1"/>
</dbReference>
<evidence type="ECO:0000256" key="15">
    <source>
        <dbReference type="PIRSR" id="PIRSR001155-1"/>
    </source>
</evidence>
<evidence type="ECO:0000256" key="1">
    <source>
        <dbReference type="ARBA" id="ARBA00004613"/>
    </source>
</evidence>
<dbReference type="GO" id="GO:0004252">
    <property type="term" value="F:serine-type endopeptidase activity"/>
    <property type="evidence" value="ECO:0007669"/>
    <property type="project" value="InterPro"/>
</dbReference>
<dbReference type="AlphaFoldDB" id="A0A914ADI9"/>
<sequence>MAPTSNWQCFIAAALLCVLCFPAESCGETLQLSALHGQLASPSYPDPYGDNEDLAWNISLPQGYTIDLYFSLFQLEPSNNCEYDYVKVLSKGKELVTYCGNEIVMEDRTPHNVHLTSPNNNMLVRFHSDFSNEEPFLGFLAHYRAEDIDECAVENGGCQQLCHNFVSGFYCSCRMHYELQPDNHSCRVSCRDLLYTYESDEFQTPDYPQEYPNDADCNWVVRVESGFVINLVFQSFALESHPDVHCPYDYVTVHYDGTDLGPYCGESQADWPPNIVTSGHEVNVIFHSDNSEQRTGFHARYFVTARPCPPLTAPAHGSIIGSNFTFKQSVSFRCKAGYFVNGSSSRTCQGNGTWSGTQPFCQIVTCDTPPTISNGRILFYSGSNFSYTNSIGYECNRFYELHGMSFRECQANATWSFQNPTCVPICGESSIDPRERGSETRIVGGREAVRGSWPWQALVKVYAPEHDFVTEESFCGGSLLNEEWVLTAAHCVTGRNENRPRFYGKRVPTDALEMYLGVHNRQQHTTETLYTSVQEIIKHPEYDAESWDSDVALLRLNQSVQLTDYIRPICLPEQNRRPGRNDDSTVRIRNVADGEDEGVVIGWGRKDYNRPTSNVLREVYVGVNVPRDECNEAMEFRHVTRNMVCAGPREGGRDACTGDSGGPLMLRHATTGRYFPYGMVSWGEGCGDEGKYGVYVRTENFVDWIKSIIEIER</sequence>
<name>A0A914ADI9_PATMI</name>
<keyword evidence="7 22" id="KW-0732">Signal</keyword>
<reference evidence="26" key="1">
    <citation type="submission" date="2022-11" db="UniProtKB">
        <authorList>
            <consortium name="EnsemblMetazoa"/>
        </authorList>
    </citation>
    <scope>IDENTIFICATION</scope>
</reference>
<comment type="subcellular location">
    <subcellularLocation>
        <location evidence="1">Secreted</location>
    </subcellularLocation>
</comment>
<feature type="domain" description="Peptidase S1" evidence="24">
    <location>
        <begin position="442"/>
        <end position="710"/>
    </location>
</feature>
<keyword evidence="5 20" id="KW-0768">Sushi</keyword>
<dbReference type="PIRSF" id="PIRSF001155">
    <property type="entry name" value="C1r_C1s_MASP"/>
    <property type="match status" value="1"/>
</dbReference>
<evidence type="ECO:0000256" key="11">
    <source>
        <dbReference type="ARBA" id="ARBA00022837"/>
    </source>
</evidence>
<dbReference type="FunFam" id="2.10.25.10:FF:000059">
    <property type="entry name" value="Mannan-binding lectin serine protease 1"/>
    <property type="match status" value="1"/>
</dbReference>
<evidence type="ECO:0000256" key="8">
    <source>
        <dbReference type="ARBA" id="ARBA00022737"/>
    </source>
</evidence>
<evidence type="ECO:0000256" key="13">
    <source>
        <dbReference type="ARBA" id="ARBA00023157"/>
    </source>
</evidence>
<feature type="domain" description="CUB" evidence="23">
    <location>
        <begin position="190"/>
        <end position="304"/>
    </location>
</feature>
<evidence type="ECO:0000256" key="4">
    <source>
        <dbReference type="ARBA" id="ARBA00022588"/>
    </source>
</evidence>
<dbReference type="PROSITE" id="PS00134">
    <property type="entry name" value="TRYPSIN_HIS"/>
    <property type="match status" value="1"/>
</dbReference>
<dbReference type="Pfam" id="PF00084">
    <property type="entry name" value="Sushi"/>
    <property type="match status" value="2"/>
</dbReference>
<keyword evidence="18" id="KW-0479">Metal-binding</keyword>
<evidence type="ECO:0000256" key="6">
    <source>
        <dbReference type="ARBA" id="ARBA00022670"/>
    </source>
</evidence>
<dbReference type="InterPro" id="IPR009003">
    <property type="entry name" value="Peptidase_S1_PA"/>
</dbReference>
<dbReference type="CDD" id="cd00190">
    <property type="entry name" value="Tryp_SPc"/>
    <property type="match status" value="1"/>
</dbReference>
<evidence type="ECO:0000259" key="25">
    <source>
        <dbReference type="PROSITE" id="PS50923"/>
    </source>
</evidence>
<feature type="disulfide bond" evidence="16 19">
    <location>
        <begin position="190"/>
        <end position="217"/>
    </location>
</feature>
<evidence type="ECO:0000256" key="2">
    <source>
        <dbReference type="ARBA" id="ARBA00022525"/>
    </source>
</evidence>
<keyword evidence="10 21" id="KW-0720">Serine protease</keyword>
<dbReference type="SUPFAM" id="SSF57196">
    <property type="entry name" value="EGF/Laminin"/>
    <property type="match status" value="1"/>
</dbReference>
<evidence type="ECO:0000313" key="26">
    <source>
        <dbReference type="EnsemblMetazoa" id="XP_038062000.1"/>
    </source>
</evidence>
<dbReference type="InterPro" id="IPR043504">
    <property type="entry name" value="Peptidase_S1_PA_chymotrypsin"/>
</dbReference>